<keyword evidence="2" id="KW-0489">Methyltransferase</keyword>
<accession>A0A7U3SPG2</accession>
<dbReference type="Proteomes" id="UP000594759">
    <property type="component" value="Chromosome"/>
</dbReference>
<feature type="domain" description="Methyltransferase" evidence="1">
    <location>
        <begin position="41"/>
        <end position="136"/>
    </location>
</feature>
<evidence type="ECO:0000259" key="1">
    <source>
        <dbReference type="Pfam" id="PF13649"/>
    </source>
</evidence>
<evidence type="ECO:0000313" key="2">
    <source>
        <dbReference type="EMBL" id="QPH38583.1"/>
    </source>
</evidence>
<proteinExistence type="predicted"/>
<protein>
    <submittedName>
        <fullName evidence="2">Class I SAM-dependent methyltransferase</fullName>
    </submittedName>
</protein>
<dbReference type="SUPFAM" id="SSF53335">
    <property type="entry name" value="S-adenosyl-L-methionine-dependent methyltransferases"/>
    <property type="match status" value="1"/>
</dbReference>
<reference evidence="2 3" key="1">
    <citation type="submission" date="2020-11" db="EMBL/GenBank/DDBJ databases">
        <title>Pedobacter endophytica, an endophytic bacteria isolated form Carex pumila.</title>
        <authorList>
            <person name="Peng Y."/>
            <person name="Jiang L."/>
            <person name="Lee J."/>
        </authorList>
    </citation>
    <scope>NUCLEOTIDE SEQUENCE [LARGE SCALE GENOMIC DNA]</scope>
    <source>
        <strain evidence="2 3">JBR3-12</strain>
    </source>
</reference>
<dbReference type="InterPro" id="IPR029063">
    <property type="entry name" value="SAM-dependent_MTases_sf"/>
</dbReference>
<sequence length="210" mass="24454">MLNNYDKIAKHYDFLSRLVFSKSQVNAQINQLKYISKGDCILIVGGGTGWILEEIAALYPSGIEITYVEISEKMIDISKARHCGLNKVILVNLGIEEFESDRAFDIIATPFLFDNFSKQRAEGIFKKLDKLLKNEGLWFMADFTTDHKNGRWWKKLFLKIMYTFFKMAGNVEARSLVNMTTYFDKASYLPMHEAFYYGRFIKATIYRKLK</sequence>
<dbReference type="Gene3D" id="3.40.50.150">
    <property type="entry name" value="Vaccinia Virus protein VP39"/>
    <property type="match status" value="1"/>
</dbReference>
<dbReference type="EMBL" id="CP064939">
    <property type="protein sequence ID" value="QPH38583.1"/>
    <property type="molecule type" value="Genomic_DNA"/>
</dbReference>
<evidence type="ECO:0000313" key="3">
    <source>
        <dbReference type="Proteomes" id="UP000594759"/>
    </source>
</evidence>
<keyword evidence="3" id="KW-1185">Reference proteome</keyword>
<organism evidence="2 3">
    <name type="scientific">Pedobacter endophyticus</name>
    <dbReference type="NCBI Taxonomy" id="2789740"/>
    <lineage>
        <taxon>Bacteria</taxon>
        <taxon>Pseudomonadati</taxon>
        <taxon>Bacteroidota</taxon>
        <taxon>Sphingobacteriia</taxon>
        <taxon>Sphingobacteriales</taxon>
        <taxon>Sphingobacteriaceae</taxon>
        <taxon>Pedobacter</taxon>
    </lineage>
</organism>
<keyword evidence="2" id="KW-0808">Transferase</keyword>
<dbReference type="GO" id="GO:0032259">
    <property type="term" value="P:methylation"/>
    <property type="evidence" value="ECO:0007669"/>
    <property type="project" value="UniProtKB-KW"/>
</dbReference>
<dbReference type="RefSeq" id="WP_196098060.1">
    <property type="nucleotide sequence ID" value="NZ_CP064939.1"/>
</dbReference>
<dbReference type="Pfam" id="PF13649">
    <property type="entry name" value="Methyltransf_25"/>
    <property type="match status" value="1"/>
</dbReference>
<dbReference type="PROSITE" id="PS01330">
    <property type="entry name" value="PABS_1"/>
    <property type="match status" value="1"/>
</dbReference>
<dbReference type="InterPro" id="IPR030373">
    <property type="entry name" value="PABS_CS"/>
</dbReference>
<dbReference type="GO" id="GO:0008168">
    <property type="term" value="F:methyltransferase activity"/>
    <property type="evidence" value="ECO:0007669"/>
    <property type="project" value="UniProtKB-KW"/>
</dbReference>
<dbReference type="AlphaFoldDB" id="A0A7U3SPG2"/>
<dbReference type="InterPro" id="IPR041698">
    <property type="entry name" value="Methyltransf_25"/>
</dbReference>
<name>A0A7U3SPG2_9SPHI</name>
<gene>
    <name evidence="2" type="ORF">IZT61_16055</name>
</gene>
<dbReference type="CDD" id="cd02440">
    <property type="entry name" value="AdoMet_MTases"/>
    <property type="match status" value="1"/>
</dbReference>
<dbReference type="KEGG" id="pex:IZT61_16055"/>